<name>A0A8H3LN50_9GLOM</name>
<keyword evidence="2" id="KW-0472">Membrane</keyword>
<dbReference type="PANTHER" id="PTHR31145:SF6">
    <property type="entry name" value="INTEGRAL MEMBRANE PROTEIN (AFU_ORTHOLOGUE AFUA_7G01610)"/>
    <property type="match status" value="1"/>
</dbReference>
<evidence type="ECO:0000256" key="2">
    <source>
        <dbReference type="SAM" id="Phobius"/>
    </source>
</evidence>
<feature type="transmembrane region" description="Helical" evidence="2">
    <location>
        <begin position="515"/>
        <end position="543"/>
    </location>
</feature>
<dbReference type="InterPro" id="IPR010308">
    <property type="entry name" value="TRP_C"/>
</dbReference>
<feature type="domain" description="TRP C-terminal" evidence="3">
    <location>
        <begin position="349"/>
        <end position="747"/>
    </location>
</feature>
<evidence type="ECO:0000259" key="3">
    <source>
        <dbReference type="Pfam" id="PF06011"/>
    </source>
</evidence>
<feature type="transmembrane region" description="Helical" evidence="2">
    <location>
        <begin position="549"/>
        <end position="572"/>
    </location>
</feature>
<gene>
    <name evidence="4" type="ORF">RCL2_001571200</name>
</gene>
<dbReference type="Proteomes" id="UP000615446">
    <property type="component" value="Unassembled WGS sequence"/>
</dbReference>
<dbReference type="OrthoDB" id="2115177at2759"/>
<dbReference type="InterPro" id="IPR040241">
    <property type="entry name" value="TRP_Flc/Pkd2-like"/>
</dbReference>
<evidence type="ECO:0000256" key="1">
    <source>
        <dbReference type="SAM" id="MobiDB-lite"/>
    </source>
</evidence>
<organism evidence="4 5">
    <name type="scientific">Rhizophagus clarus</name>
    <dbReference type="NCBI Taxonomy" id="94130"/>
    <lineage>
        <taxon>Eukaryota</taxon>
        <taxon>Fungi</taxon>
        <taxon>Fungi incertae sedis</taxon>
        <taxon>Mucoromycota</taxon>
        <taxon>Glomeromycotina</taxon>
        <taxon>Glomeromycetes</taxon>
        <taxon>Glomerales</taxon>
        <taxon>Glomeraceae</taxon>
        <taxon>Rhizophagus</taxon>
    </lineage>
</organism>
<reference evidence="4" key="1">
    <citation type="submission" date="2019-10" db="EMBL/GenBank/DDBJ databases">
        <title>Conservation and host-specific expression of non-tandemly repeated heterogenous ribosome RNA gene in arbuscular mycorrhizal fungi.</title>
        <authorList>
            <person name="Maeda T."/>
            <person name="Kobayashi Y."/>
            <person name="Nakagawa T."/>
            <person name="Ezawa T."/>
            <person name="Yamaguchi K."/>
            <person name="Bino T."/>
            <person name="Nishimoto Y."/>
            <person name="Shigenobu S."/>
            <person name="Kawaguchi M."/>
        </authorList>
    </citation>
    <scope>NUCLEOTIDE SEQUENCE</scope>
    <source>
        <strain evidence="4">HR1</strain>
    </source>
</reference>
<accession>A0A8H3LN50</accession>
<evidence type="ECO:0000313" key="4">
    <source>
        <dbReference type="EMBL" id="GES88785.1"/>
    </source>
</evidence>
<feature type="transmembrane region" description="Helical" evidence="2">
    <location>
        <begin position="613"/>
        <end position="632"/>
    </location>
</feature>
<dbReference type="Pfam" id="PF06011">
    <property type="entry name" value="TRP"/>
    <property type="match status" value="1"/>
</dbReference>
<feature type="transmembrane region" description="Helical" evidence="2">
    <location>
        <begin position="465"/>
        <end position="494"/>
    </location>
</feature>
<keyword evidence="2" id="KW-0812">Transmembrane</keyword>
<dbReference type="GO" id="GO:0055085">
    <property type="term" value="P:transmembrane transport"/>
    <property type="evidence" value="ECO:0007669"/>
    <property type="project" value="TreeGrafter"/>
</dbReference>
<dbReference type="PANTHER" id="PTHR31145">
    <property type="entry name" value="INTEGRAL MEMBRANE PROTEIN (AFU_ORTHOLOGUE AFUA_7G01610)"/>
    <property type="match status" value="1"/>
</dbReference>
<feature type="compositionally biased region" description="Polar residues" evidence="1">
    <location>
        <begin position="270"/>
        <end position="321"/>
    </location>
</feature>
<feature type="transmembrane region" description="Helical" evidence="2">
    <location>
        <begin position="708"/>
        <end position="726"/>
    </location>
</feature>
<dbReference type="AlphaFoldDB" id="A0A8H3LN50"/>
<feature type="transmembrane region" description="Helical" evidence="2">
    <location>
        <begin position="199"/>
        <end position="221"/>
    </location>
</feature>
<feature type="compositionally biased region" description="Polar residues" evidence="1">
    <location>
        <begin position="328"/>
        <end position="340"/>
    </location>
</feature>
<feature type="region of interest" description="Disordered" evidence="1">
    <location>
        <begin position="224"/>
        <end position="348"/>
    </location>
</feature>
<dbReference type="GO" id="GO:0016020">
    <property type="term" value="C:membrane"/>
    <property type="evidence" value="ECO:0007669"/>
    <property type="project" value="TreeGrafter"/>
</dbReference>
<feature type="transmembrane region" description="Helical" evidence="2">
    <location>
        <begin position="669"/>
        <end position="688"/>
    </location>
</feature>
<comment type="caution">
    <text evidence="4">The sequence shown here is derived from an EMBL/GenBank/DDBJ whole genome shotgun (WGS) entry which is preliminary data.</text>
</comment>
<feature type="compositionally biased region" description="Basic and acidic residues" evidence="1">
    <location>
        <begin position="229"/>
        <end position="253"/>
    </location>
</feature>
<keyword evidence="2" id="KW-1133">Transmembrane helix</keyword>
<protein>
    <submittedName>
        <fullName evidence="4">DUF907 domain protein</fullName>
    </submittedName>
</protein>
<evidence type="ECO:0000313" key="5">
    <source>
        <dbReference type="Proteomes" id="UP000615446"/>
    </source>
</evidence>
<sequence length="754" mass="84853">MSKLRRVNLCFYAIILLSFYTIQVLSNPINQRPTPTLQRRQVVITSTSTSTTTDATKVITVIEDGPRSIETYSPSKPKKCDGPVKFSKIQLIAMKSSKALNFIVSGKTSINIDNAFVKTSIYWDNKRSVENISSCPTTVCDIQRDQSIIIFNYTTSLPDEFLDNNLSGRSAYVRLSVLDEEGNVLGCITTSFNGIVTDLIPYLFNIPLICGVIAAVICIAARSRKKEHDKKEHEKNHDGHDRDEIHKNHENHTKHTHITHPSSQGGLGSENPQSTPYNDPSGNLQPTSQSTPYSDPSGNLQPTSQSTPYSDPSGNSGNNFHTAYDPTSGKSTTPAQTPITQHPPPSNQAPSIYDIIRIAQFFVTTALISLPGIPYGYRDVMSKLGWAIGLPNSIVLNIVLLSNIADERVRGGICHMGNICSNLITSLVAYNSDSTCTDLSQPTPSSIDTGLTSFGKQLGVPDYNFFFIVLISFCFALVIVLVLVLLIWLFAWLCKKLQTSLWKEWSILKTVMENLPLLILGGFLRVLILFYYPITLLAFYQLVLIKDCWLFIFLAAICVVFLSLGTMIFCGYKILRPYFLGNWNEYKKPSYVIFYGSLYTQYNENEDKSSNRVWFSIFATTYDFLRAIIIGLGQRSAVVQITGLLVTETILFFLLVIHKPYKHRCMNRLKISVSVVQFIYTILLISFFGNTPLSYRLIIDNIMKFVQFILTTLIFIITILNLTLIIKNLMNKKSKNDEKDDDDDRRKIIEETKI</sequence>
<feature type="transmembrane region" description="Helical" evidence="2">
    <location>
        <begin position="358"/>
        <end position="377"/>
    </location>
</feature>
<feature type="transmembrane region" description="Helical" evidence="2">
    <location>
        <begin position="638"/>
        <end position="657"/>
    </location>
</feature>
<proteinExistence type="predicted"/>
<dbReference type="EMBL" id="BLAL01000182">
    <property type="protein sequence ID" value="GES88785.1"/>
    <property type="molecule type" value="Genomic_DNA"/>
</dbReference>